<dbReference type="EMBL" id="HBFR01013754">
    <property type="protein sequence ID" value="CAD8882828.1"/>
    <property type="molecule type" value="Transcribed_RNA"/>
</dbReference>
<name>A0A7S1BDD7_9STRA</name>
<sequence length="337" mass="40298">MITNFENNLTQIHRQGGNVILSAEGLCRIVVSSGGTRLTSDLFLESIDKLRDEWDMTLVVGYRRYFEWIVSAYNSLIKVKKGLPNWLWPHLQDKSDPPEMEKMIQFRYWYKGLQNRTAWSSTHYNWAKFLVGRYHPTDWTIRRYKRRFGQDFKVKLYNMHQEGDIFANFACHAFNDAGTFCSILKKEEGKKAPRMNPTRPIEYDRLIMKAYKDGILFTPRSRERTRQITGEKLKNIEKNHELKYLCLEKEEAEQLLKLSIEYEKKVYRQYFPLPENKKSRAAYFKKLEASHRSSFNEYLLSHKFCNWDVDSILQNDIYVVDFLRSMNNYQRMHTDGK</sequence>
<gene>
    <name evidence="1" type="ORF">CHYS00102_LOCUS10023</name>
</gene>
<organism evidence="1">
    <name type="scientific">Corethron hystrix</name>
    <dbReference type="NCBI Taxonomy" id="216773"/>
    <lineage>
        <taxon>Eukaryota</taxon>
        <taxon>Sar</taxon>
        <taxon>Stramenopiles</taxon>
        <taxon>Ochrophyta</taxon>
        <taxon>Bacillariophyta</taxon>
        <taxon>Coscinodiscophyceae</taxon>
        <taxon>Corethrophycidae</taxon>
        <taxon>Corethrales</taxon>
        <taxon>Corethraceae</taxon>
        <taxon>Corethron</taxon>
    </lineage>
</organism>
<reference evidence="1" key="1">
    <citation type="submission" date="2021-01" db="EMBL/GenBank/DDBJ databases">
        <authorList>
            <person name="Corre E."/>
            <person name="Pelletier E."/>
            <person name="Niang G."/>
            <person name="Scheremetjew M."/>
            <person name="Finn R."/>
            <person name="Kale V."/>
            <person name="Holt S."/>
            <person name="Cochrane G."/>
            <person name="Meng A."/>
            <person name="Brown T."/>
            <person name="Cohen L."/>
        </authorList>
    </citation>
    <scope>NUCLEOTIDE SEQUENCE</scope>
    <source>
        <strain evidence="1">308</strain>
    </source>
</reference>
<accession>A0A7S1BDD7</accession>
<evidence type="ECO:0000313" key="1">
    <source>
        <dbReference type="EMBL" id="CAD8882828.1"/>
    </source>
</evidence>
<dbReference type="AlphaFoldDB" id="A0A7S1BDD7"/>
<proteinExistence type="predicted"/>
<protein>
    <submittedName>
        <fullName evidence="1">Uncharacterized protein</fullName>
    </submittedName>
</protein>